<organism evidence="3 4">
    <name type="scientific">Georgenia faecalis</name>
    <dbReference type="NCBI Taxonomy" id="2483799"/>
    <lineage>
        <taxon>Bacteria</taxon>
        <taxon>Bacillati</taxon>
        <taxon>Actinomycetota</taxon>
        <taxon>Actinomycetes</taxon>
        <taxon>Micrococcales</taxon>
        <taxon>Bogoriellaceae</taxon>
        <taxon>Georgenia</taxon>
    </lineage>
</organism>
<dbReference type="SUPFAM" id="SSF55729">
    <property type="entry name" value="Acyl-CoA N-acyltransferases (Nat)"/>
    <property type="match status" value="2"/>
</dbReference>
<name>A0ABV9DDL4_9MICO</name>
<dbReference type="CDD" id="cd04301">
    <property type="entry name" value="NAT_SF"/>
    <property type="match status" value="2"/>
</dbReference>
<dbReference type="RefSeq" id="WP_122824213.1">
    <property type="nucleotide sequence ID" value="NZ_CP033325.1"/>
</dbReference>
<gene>
    <name evidence="3" type="ORF">ACFO3F_11580</name>
</gene>
<dbReference type="PROSITE" id="PS51186">
    <property type="entry name" value="GNAT"/>
    <property type="match status" value="2"/>
</dbReference>
<feature type="domain" description="N-acetyltransferase" evidence="2">
    <location>
        <begin position="25"/>
        <end position="191"/>
    </location>
</feature>
<dbReference type="Proteomes" id="UP001595955">
    <property type="component" value="Unassembled WGS sequence"/>
</dbReference>
<evidence type="ECO:0000313" key="3">
    <source>
        <dbReference type="EMBL" id="MFC4555889.1"/>
    </source>
</evidence>
<dbReference type="InterPro" id="IPR016181">
    <property type="entry name" value="Acyl_CoA_acyltransferase"/>
</dbReference>
<protein>
    <submittedName>
        <fullName evidence="3">GNAT family N-acetyltransferase</fullName>
        <ecNumber evidence="3">2.3.1.-</ecNumber>
    </submittedName>
</protein>
<proteinExistence type="predicted"/>
<reference evidence="4" key="1">
    <citation type="journal article" date="2019" name="Int. J. Syst. Evol. Microbiol.">
        <title>The Global Catalogue of Microorganisms (GCM) 10K type strain sequencing project: providing services to taxonomists for standard genome sequencing and annotation.</title>
        <authorList>
            <consortium name="The Broad Institute Genomics Platform"/>
            <consortium name="The Broad Institute Genome Sequencing Center for Infectious Disease"/>
            <person name="Wu L."/>
            <person name="Ma J."/>
        </authorList>
    </citation>
    <scope>NUCLEOTIDE SEQUENCE [LARGE SCALE GENOMIC DNA]</scope>
    <source>
        <strain evidence="4">JCM 3369</strain>
    </source>
</reference>
<comment type="caution">
    <text evidence="3">The sequence shown here is derived from an EMBL/GenBank/DDBJ whole genome shotgun (WGS) entry which is preliminary data.</text>
</comment>
<keyword evidence="3" id="KW-0012">Acyltransferase</keyword>
<feature type="domain" description="N-acetyltransferase" evidence="2">
    <location>
        <begin position="190"/>
        <end position="343"/>
    </location>
</feature>
<evidence type="ECO:0000256" key="1">
    <source>
        <dbReference type="SAM" id="MobiDB-lite"/>
    </source>
</evidence>
<dbReference type="InterPro" id="IPR000182">
    <property type="entry name" value="GNAT_dom"/>
</dbReference>
<keyword evidence="4" id="KW-1185">Reference proteome</keyword>
<dbReference type="Pfam" id="PF00583">
    <property type="entry name" value="Acetyltransf_1"/>
    <property type="match status" value="2"/>
</dbReference>
<evidence type="ECO:0000259" key="2">
    <source>
        <dbReference type="PROSITE" id="PS51186"/>
    </source>
</evidence>
<dbReference type="Gene3D" id="3.40.630.30">
    <property type="match status" value="1"/>
</dbReference>
<dbReference type="GO" id="GO:0016746">
    <property type="term" value="F:acyltransferase activity"/>
    <property type="evidence" value="ECO:0007669"/>
    <property type="project" value="UniProtKB-KW"/>
</dbReference>
<feature type="region of interest" description="Disordered" evidence="1">
    <location>
        <begin position="50"/>
        <end position="78"/>
    </location>
</feature>
<dbReference type="EMBL" id="JBHSGF010000007">
    <property type="protein sequence ID" value="MFC4555889.1"/>
    <property type="molecule type" value="Genomic_DNA"/>
</dbReference>
<dbReference type="EC" id="2.3.1.-" evidence="3"/>
<evidence type="ECO:0000313" key="4">
    <source>
        <dbReference type="Proteomes" id="UP001595955"/>
    </source>
</evidence>
<dbReference type="PANTHER" id="PTHR43072">
    <property type="entry name" value="N-ACETYLTRANSFERASE"/>
    <property type="match status" value="1"/>
</dbReference>
<accession>A0ABV9DDL4</accession>
<keyword evidence="3" id="KW-0808">Transferase</keyword>
<sequence length="343" mass="37623">MPAESDASPRPLGPPAPLSGPAYGLAWRALSLADNPALVALVARIEEHDNPPYRTTEEESAENFAEAGTDPARDTIGGFDDDGQIRAFGMVRMRTGATGPVRALAEGGVDPQWRQRGIGAALLAWQVARTRQRLSDGAAGLGRVVVHVEDGMDDTVALLRRAGFTPQRWYTEMRRDLSTPIPDVELASRLRVEPWTPELDDAVRRAHNDAFRDQWGAQEHTPETWVQGRTHFAPAWSFVALDRTSDRARVAGYLISGRYEHDWPAQGWSEGYTEVLGVRREWRGKRIATALLTTAMRAYAADGMEYAGLGVEAAAPTGEFGLFTHLGYEPTRGSTLYTLELGA</sequence>